<dbReference type="SUPFAM" id="SSF56601">
    <property type="entry name" value="beta-lactamase/transpeptidase-like"/>
    <property type="match status" value="1"/>
</dbReference>
<keyword evidence="10" id="KW-0645">Protease</keyword>
<dbReference type="InterPro" id="IPR012338">
    <property type="entry name" value="Beta-lactam/transpept-like"/>
</dbReference>
<evidence type="ECO:0000256" key="22">
    <source>
        <dbReference type="ARBA" id="ARBA00023316"/>
    </source>
</evidence>
<evidence type="ECO:0000256" key="1">
    <source>
        <dbReference type="ARBA" id="ARBA00004249"/>
    </source>
</evidence>
<accession>A0A1C2JCJ1</accession>
<keyword evidence="22" id="KW-0961">Cell wall biogenesis/degradation</keyword>
<evidence type="ECO:0000256" key="6">
    <source>
        <dbReference type="ARBA" id="ARBA00018638"/>
    </source>
</evidence>
<dbReference type="Proteomes" id="UP000095008">
    <property type="component" value="Unassembled WGS sequence"/>
</dbReference>
<evidence type="ECO:0000256" key="27">
    <source>
        <dbReference type="SAM" id="Phobius"/>
    </source>
</evidence>
<evidence type="ECO:0000259" key="29">
    <source>
        <dbReference type="Pfam" id="PF00912"/>
    </source>
</evidence>
<feature type="transmembrane region" description="Helical" evidence="27">
    <location>
        <begin position="12"/>
        <end position="36"/>
    </location>
</feature>
<dbReference type="GO" id="GO:0005886">
    <property type="term" value="C:plasma membrane"/>
    <property type="evidence" value="ECO:0007669"/>
    <property type="project" value="UniProtKB-SubCell"/>
</dbReference>
<evidence type="ECO:0000256" key="17">
    <source>
        <dbReference type="ARBA" id="ARBA00022984"/>
    </source>
</evidence>
<keyword evidence="12" id="KW-0808">Transferase</keyword>
<keyword evidence="13 27" id="KW-0812">Transmembrane</keyword>
<dbReference type="PANTHER" id="PTHR32282">
    <property type="entry name" value="BINDING PROTEIN TRANSPEPTIDASE, PUTATIVE-RELATED"/>
    <property type="match status" value="1"/>
</dbReference>
<keyword evidence="9" id="KW-0121">Carboxypeptidase</keyword>
<evidence type="ECO:0000256" key="21">
    <source>
        <dbReference type="ARBA" id="ARBA00023268"/>
    </source>
</evidence>
<dbReference type="Gene3D" id="3.40.710.10">
    <property type="entry name" value="DD-peptidase/beta-lactamase superfamily"/>
    <property type="match status" value="1"/>
</dbReference>
<evidence type="ECO:0000256" key="14">
    <source>
        <dbReference type="ARBA" id="ARBA00022801"/>
    </source>
</evidence>
<dbReference type="FunFam" id="1.10.3810.10:FF:000003">
    <property type="entry name" value="Penicillin-binding protein 1a"/>
    <property type="match status" value="1"/>
</dbReference>
<keyword evidence="19 27" id="KW-0472">Membrane</keyword>
<evidence type="ECO:0000259" key="28">
    <source>
        <dbReference type="Pfam" id="PF00905"/>
    </source>
</evidence>
<dbReference type="InterPro" id="IPR001264">
    <property type="entry name" value="Glyco_trans_51"/>
</dbReference>
<evidence type="ECO:0000256" key="18">
    <source>
        <dbReference type="ARBA" id="ARBA00022989"/>
    </source>
</evidence>
<dbReference type="GO" id="GO:0071555">
    <property type="term" value="P:cell wall organization"/>
    <property type="evidence" value="ECO:0007669"/>
    <property type="project" value="UniProtKB-KW"/>
</dbReference>
<evidence type="ECO:0000256" key="25">
    <source>
        <dbReference type="ARBA" id="ARBA00049902"/>
    </source>
</evidence>
<keyword evidence="14" id="KW-0378">Hydrolase</keyword>
<dbReference type="EC" id="2.4.99.28" evidence="24"/>
<keyword evidence="8" id="KW-0997">Cell inner membrane</keyword>
<evidence type="ECO:0000256" key="9">
    <source>
        <dbReference type="ARBA" id="ARBA00022645"/>
    </source>
</evidence>
<evidence type="ECO:0000256" key="2">
    <source>
        <dbReference type="ARBA" id="ARBA00004752"/>
    </source>
</evidence>
<dbReference type="EC" id="3.4.16.4" evidence="5"/>
<dbReference type="InterPro" id="IPR012340">
    <property type="entry name" value="NA-bd_OB-fold"/>
</dbReference>
<keyword evidence="7" id="KW-1003">Cell membrane</keyword>
<evidence type="ECO:0000256" key="12">
    <source>
        <dbReference type="ARBA" id="ARBA00022679"/>
    </source>
</evidence>
<dbReference type="AlphaFoldDB" id="A0A1C2JCJ1"/>
<dbReference type="InterPro" id="IPR031376">
    <property type="entry name" value="PCB_OB"/>
</dbReference>
<dbReference type="Pfam" id="PF17092">
    <property type="entry name" value="PCB_OB"/>
    <property type="match status" value="1"/>
</dbReference>
<reference evidence="31" key="1">
    <citation type="journal article" date="2016" name="Int. J. Mol. Sci.">
        <title>Comparative genomics of the extreme acidophile Acidithiobacillus thiooxidans reveals intraspecific divergence and niche adaptation.</title>
        <authorList>
            <person name="Zhang X."/>
            <person name="Feng X."/>
            <person name="Tao J."/>
            <person name="Ma L."/>
            <person name="Xiao Y."/>
            <person name="Liang Y."/>
            <person name="Liu X."/>
            <person name="Yin H."/>
        </authorList>
    </citation>
    <scope>NUCLEOTIDE SEQUENCE [LARGE SCALE GENOMIC DNA]</scope>
    <source>
        <strain evidence="31">DXS-W</strain>
    </source>
</reference>
<feature type="domain" description="Penicillin-binding protein transpeptidase" evidence="28">
    <location>
        <begin position="464"/>
        <end position="736"/>
    </location>
</feature>
<dbReference type="UniPathway" id="UPA00219"/>
<feature type="domain" description="Penicillin-binding protein OB-like" evidence="30">
    <location>
        <begin position="335"/>
        <end position="461"/>
    </location>
</feature>
<dbReference type="InterPro" id="IPR001460">
    <property type="entry name" value="PCN-bd_Tpept"/>
</dbReference>
<organism evidence="31 32">
    <name type="scientific">Acidithiobacillus thiooxidans</name>
    <name type="common">Thiobacillus thiooxidans</name>
    <dbReference type="NCBI Taxonomy" id="930"/>
    <lineage>
        <taxon>Bacteria</taxon>
        <taxon>Pseudomonadati</taxon>
        <taxon>Pseudomonadota</taxon>
        <taxon>Acidithiobacillia</taxon>
        <taxon>Acidithiobacillales</taxon>
        <taxon>Acidithiobacillaceae</taxon>
        <taxon>Acidithiobacillus</taxon>
    </lineage>
</organism>
<dbReference type="GO" id="GO:0008658">
    <property type="term" value="F:penicillin binding"/>
    <property type="evidence" value="ECO:0007669"/>
    <property type="project" value="InterPro"/>
</dbReference>
<dbReference type="GO" id="GO:0009252">
    <property type="term" value="P:peptidoglycan biosynthetic process"/>
    <property type="evidence" value="ECO:0007669"/>
    <property type="project" value="UniProtKB-UniPathway"/>
</dbReference>
<feature type="domain" description="Glycosyl transferase family 51" evidence="29">
    <location>
        <begin position="72"/>
        <end position="242"/>
    </location>
</feature>
<dbReference type="Gene3D" id="1.10.3810.10">
    <property type="entry name" value="Biosynthetic peptidoglycan transglycosylase-like"/>
    <property type="match status" value="1"/>
</dbReference>
<dbReference type="OrthoDB" id="5287259at2"/>
<keyword evidence="15" id="KW-0133">Cell shape</keyword>
<dbReference type="GO" id="GO:0008360">
    <property type="term" value="P:regulation of cell shape"/>
    <property type="evidence" value="ECO:0007669"/>
    <property type="project" value="UniProtKB-KW"/>
</dbReference>
<comment type="catalytic activity">
    <reaction evidence="23">
        <text>Preferential cleavage: (Ac)2-L-Lys-D-Ala-|-D-Ala. Also transpeptidation of peptidyl-alanyl moieties that are N-acyl substituents of D-alanine.</text>
        <dbReference type="EC" id="3.4.16.4"/>
    </reaction>
</comment>
<comment type="similarity">
    <text evidence="3">In the C-terminal section; belongs to the transpeptidase family.</text>
</comment>
<dbReference type="Gene3D" id="2.40.50.140">
    <property type="entry name" value="Nucleic acid-binding proteins"/>
    <property type="match status" value="1"/>
</dbReference>
<evidence type="ECO:0000256" key="11">
    <source>
        <dbReference type="ARBA" id="ARBA00022676"/>
    </source>
</evidence>
<dbReference type="GO" id="GO:0006508">
    <property type="term" value="P:proteolysis"/>
    <property type="evidence" value="ECO:0007669"/>
    <property type="project" value="UniProtKB-KW"/>
</dbReference>
<comment type="similarity">
    <text evidence="4">In the N-terminal section; belongs to the glycosyltransferase 51 family.</text>
</comment>
<comment type="pathway">
    <text evidence="26">Glycan biosynthesis.</text>
</comment>
<dbReference type="Pfam" id="PF00912">
    <property type="entry name" value="Transgly"/>
    <property type="match status" value="1"/>
</dbReference>
<dbReference type="GO" id="GO:0046677">
    <property type="term" value="P:response to antibiotic"/>
    <property type="evidence" value="ECO:0007669"/>
    <property type="project" value="UniProtKB-KW"/>
</dbReference>
<evidence type="ECO:0000256" key="26">
    <source>
        <dbReference type="ARBA" id="ARBA00060592"/>
    </source>
</evidence>
<evidence type="ECO:0000256" key="10">
    <source>
        <dbReference type="ARBA" id="ARBA00022670"/>
    </source>
</evidence>
<evidence type="ECO:0000256" key="19">
    <source>
        <dbReference type="ARBA" id="ARBA00023136"/>
    </source>
</evidence>
<keyword evidence="11" id="KW-0328">Glycosyltransferase</keyword>
<evidence type="ECO:0000256" key="4">
    <source>
        <dbReference type="ARBA" id="ARBA00007739"/>
    </source>
</evidence>
<evidence type="ECO:0000259" key="30">
    <source>
        <dbReference type="Pfam" id="PF17092"/>
    </source>
</evidence>
<evidence type="ECO:0000256" key="13">
    <source>
        <dbReference type="ARBA" id="ARBA00022692"/>
    </source>
</evidence>
<dbReference type="Pfam" id="PF00905">
    <property type="entry name" value="Transpeptidase"/>
    <property type="match status" value="1"/>
</dbReference>
<dbReference type="NCBIfam" id="TIGR02074">
    <property type="entry name" value="PBP_1a_fam"/>
    <property type="match status" value="1"/>
</dbReference>
<evidence type="ECO:0000256" key="24">
    <source>
        <dbReference type="ARBA" id="ARBA00044770"/>
    </source>
</evidence>
<comment type="pathway">
    <text evidence="2">Cell wall biogenesis; peptidoglycan biosynthesis.</text>
</comment>
<comment type="subcellular location">
    <subcellularLocation>
        <location evidence="1">Cell inner membrane</location>
        <topology evidence="1">Single-pass type II membrane protein</topology>
    </subcellularLocation>
</comment>
<keyword evidence="20" id="KW-0046">Antibiotic resistance</keyword>
<evidence type="ECO:0000256" key="16">
    <source>
        <dbReference type="ARBA" id="ARBA00022968"/>
    </source>
</evidence>
<name>A0A1C2JCJ1_ACITH</name>
<keyword evidence="32" id="KW-1185">Reference proteome</keyword>
<keyword evidence="18 27" id="KW-1133">Transmembrane helix</keyword>
<comment type="caution">
    <text evidence="31">The sequence shown here is derived from an EMBL/GenBank/DDBJ whole genome shotgun (WGS) entry which is preliminary data.</text>
</comment>
<dbReference type="EMBL" id="LWRY01000002">
    <property type="protein sequence ID" value="OCX76488.1"/>
    <property type="molecule type" value="Genomic_DNA"/>
</dbReference>
<keyword evidence="17" id="KW-0573">Peptidoglycan synthesis</keyword>
<dbReference type="SUPFAM" id="SSF53955">
    <property type="entry name" value="Lysozyme-like"/>
    <property type="match status" value="1"/>
</dbReference>
<dbReference type="GO" id="GO:0008955">
    <property type="term" value="F:peptidoglycan glycosyltransferase activity"/>
    <property type="evidence" value="ECO:0007669"/>
    <property type="project" value="UniProtKB-EC"/>
</dbReference>
<dbReference type="RefSeq" id="WP_065973976.1">
    <property type="nucleotide sequence ID" value="NZ_LWRY01000002.1"/>
</dbReference>
<gene>
    <name evidence="31" type="ORF">A6M23_00345</name>
</gene>
<dbReference type="InterPro" id="IPR036950">
    <property type="entry name" value="PBP_transglycosylase"/>
</dbReference>
<dbReference type="GO" id="GO:0009002">
    <property type="term" value="F:serine-type D-Ala-D-Ala carboxypeptidase activity"/>
    <property type="evidence" value="ECO:0007669"/>
    <property type="project" value="UniProtKB-EC"/>
</dbReference>
<evidence type="ECO:0000256" key="23">
    <source>
        <dbReference type="ARBA" id="ARBA00034000"/>
    </source>
</evidence>
<evidence type="ECO:0000256" key="15">
    <source>
        <dbReference type="ARBA" id="ARBA00022960"/>
    </source>
</evidence>
<dbReference type="InterPro" id="IPR050396">
    <property type="entry name" value="Glycosyltr_51/Transpeptidase"/>
</dbReference>
<evidence type="ECO:0000256" key="3">
    <source>
        <dbReference type="ARBA" id="ARBA00007090"/>
    </source>
</evidence>
<evidence type="ECO:0000256" key="7">
    <source>
        <dbReference type="ARBA" id="ARBA00022475"/>
    </source>
</evidence>
<evidence type="ECO:0000256" key="20">
    <source>
        <dbReference type="ARBA" id="ARBA00023251"/>
    </source>
</evidence>
<evidence type="ECO:0000313" key="32">
    <source>
        <dbReference type="Proteomes" id="UP000095008"/>
    </source>
</evidence>
<dbReference type="PANTHER" id="PTHR32282:SF27">
    <property type="entry name" value="PENICILLIN-BINDING PROTEIN 1A"/>
    <property type="match status" value="1"/>
</dbReference>
<keyword evidence="16" id="KW-0735">Signal-anchor</keyword>
<dbReference type="InterPro" id="IPR023346">
    <property type="entry name" value="Lysozyme-like_dom_sf"/>
</dbReference>
<evidence type="ECO:0000313" key="31">
    <source>
        <dbReference type="EMBL" id="OCX76488.1"/>
    </source>
</evidence>
<evidence type="ECO:0000256" key="5">
    <source>
        <dbReference type="ARBA" id="ARBA00012448"/>
    </source>
</evidence>
<protein>
    <recommendedName>
        <fullName evidence="6">Penicillin-binding protein 1A</fullName>
        <ecNumber evidence="24">2.4.99.28</ecNumber>
        <ecNumber evidence="5">3.4.16.4</ecNumber>
    </recommendedName>
</protein>
<keyword evidence="21" id="KW-0511">Multifunctional enzyme</keyword>
<proteinExistence type="inferred from homology"/>
<comment type="catalytic activity">
    <reaction evidence="25">
        <text>[GlcNAc-(1-&gt;4)-Mur2Ac(oyl-L-Ala-gamma-D-Glu-L-Lys-D-Ala-D-Ala)](n)-di-trans,octa-cis-undecaprenyl diphosphate + beta-D-GlcNAc-(1-&gt;4)-Mur2Ac(oyl-L-Ala-gamma-D-Glu-L-Lys-D-Ala-D-Ala)-di-trans,octa-cis-undecaprenyl diphosphate = [GlcNAc-(1-&gt;4)-Mur2Ac(oyl-L-Ala-gamma-D-Glu-L-Lys-D-Ala-D-Ala)](n+1)-di-trans,octa-cis-undecaprenyl diphosphate + di-trans,octa-cis-undecaprenyl diphosphate + H(+)</text>
        <dbReference type="Rhea" id="RHEA:23708"/>
        <dbReference type="Rhea" id="RHEA-COMP:9602"/>
        <dbReference type="Rhea" id="RHEA-COMP:9603"/>
        <dbReference type="ChEBI" id="CHEBI:15378"/>
        <dbReference type="ChEBI" id="CHEBI:58405"/>
        <dbReference type="ChEBI" id="CHEBI:60033"/>
        <dbReference type="ChEBI" id="CHEBI:78435"/>
        <dbReference type="EC" id="2.4.99.28"/>
    </reaction>
</comment>
<sequence>MAARGISSRRRWVFWTLVVLLLVALNIVVGIGVWTWRIWQELPPVVQLENWHPQEPLRIYADNDHLLQVVGPQLRYALPLKQIPKTLQDAFISAENSKFYSHNPIYYPVSFPGIIRAAFVDLVHMAPVQGASTITEQVARNFYLTPKKTITRKVAEILLAYKLGARLHRPQILDLYLNKIYLGEGAYGVQAAAKTYYGKTVNQLTVGEMATLAGLPAAPSDFNPIASPASAKTRRDYVLRHMAHYGYITKAQEEAALAEPIKARYHAPASNIAPYVTDWIRNWLEKHFGADFTYRTGLRVYTSINPTDQRAADRDIAVGLENYGMGLDSMDPKAWHGPIAQLSTAAMEAALQGQRPSQLPNHNPANLHWGVVVKSTPEMATVSFEGRHLVHLSLRDVAWARSAPKGNPPTAVNQVLQPGDLIWLRRYVVAATSGTGNPVWGTKVWHNIPHSGWQLAQIPHVQGALVSLASRSGAILALSGGFSYELSHFDRALYAFRQPGSGFKPFVYSSAMDAPTYLASGRKHYLTPVSLIADTPLVIHLGNGQVYAPTNYSRTFSNIPFPVWEDLADSHNVPSVRLLMHVGIPYAKRYVERFGIPAKQIPASPSMVLGSGDFTPLQIARGYAVFSSGGFLPHPYLIRKIVTAHGTTVSLMDCPLGYRPPPKQTVIPPGVAFLMTRMMERVIRVGTGVAAQILHRHDLAGKTGTTNHEDNAWFNGFNPDITTSVWVGYDNNQSMGTWAAGAREALPIWIRYMHTALAQYPDVGFFQPPDVVTARYNPKTGDLAPQGDPGHQYPMGYFLSGYLPPKPKPKISAETQSFIHALMHIF</sequence>
<evidence type="ECO:0000256" key="8">
    <source>
        <dbReference type="ARBA" id="ARBA00022519"/>
    </source>
</evidence>
<dbReference type="GO" id="GO:0030288">
    <property type="term" value="C:outer membrane-bounded periplasmic space"/>
    <property type="evidence" value="ECO:0007669"/>
    <property type="project" value="TreeGrafter"/>
</dbReference>